<proteinExistence type="predicted"/>
<keyword evidence="1" id="KW-0812">Transmembrane</keyword>
<dbReference type="Proteomes" id="UP000233597">
    <property type="component" value="Unassembled WGS sequence"/>
</dbReference>
<sequence length="241" mass="26976">MKTKHINWQYIALGAVLMIGGAIFGIGMWFNSIKYCYGSAFCTYFKNLEWESLCAGLFGLAGGLAVIAVSKEQIKAQVDVSAKQIATMNVHKADELCRPLEFTNSTLIQAQHKLRGIQSGLQKAIIIDPRIPIAHPLMGTWLRVLKKGREDFAQEMEHIAKLLEAHGATNLNYQTFQNASAAIGQAKSLKSWPTGFDIERLRTETQKFIQTIEIASENCRKAQASLDKQISETRRRYIEGQ</sequence>
<evidence type="ECO:0000256" key="1">
    <source>
        <dbReference type="SAM" id="Phobius"/>
    </source>
</evidence>
<protein>
    <submittedName>
        <fullName evidence="2">Uncharacterized protein</fullName>
    </submittedName>
</protein>
<accession>A0A2N3KVA1</accession>
<evidence type="ECO:0000313" key="2">
    <source>
        <dbReference type="EMBL" id="PKR54430.1"/>
    </source>
</evidence>
<feature type="transmembrane region" description="Helical" evidence="1">
    <location>
        <begin position="12"/>
        <end position="30"/>
    </location>
</feature>
<feature type="transmembrane region" description="Helical" evidence="1">
    <location>
        <begin position="50"/>
        <end position="69"/>
    </location>
</feature>
<dbReference type="AlphaFoldDB" id="A0A2N3KVA1"/>
<comment type="caution">
    <text evidence="2">The sequence shown here is derived from an EMBL/GenBank/DDBJ whole genome shotgun (WGS) entry which is preliminary data.</text>
</comment>
<evidence type="ECO:0000313" key="3">
    <source>
        <dbReference type="Proteomes" id="UP000233597"/>
    </source>
</evidence>
<dbReference type="EMBL" id="NWTK01000005">
    <property type="protein sequence ID" value="PKR54430.1"/>
    <property type="molecule type" value="Genomic_DNA"/>
</dbReference>
<gene>
    <name evidence="2" type="ORF">COO20_09885</name>
</gene>
<name>A0A2N3KVA1_9PROT</name>
<keyword evidence="1" id="KW-0472">Membrane</keyword>
<reference evidence="2 3" key="1">
    <citation type="submission" date="2017-09" db="EMBL/GenBank/DDBJ databases">
        <title>Biodiversity and function of Thalassospira species in the particle-attached aromatic-hydrocarbon-degrading consortia from the surface seawater of the South China Sea.</title>
        <authorList>
            <person name="Dong C."/>
            <person name="Liu R."/>
            <person name="Shao Z."/>
        </authorList>
    </citation>
    <scope>NUCLEOTIDE SEQUENCE [LARGE SCALE GENOMIC DNA]</scope>
    <source>
        <strain evidence="2 3">CSC1P2</strain>
    </source>
</reference>
<organism evidence="2 3">
    <name type="scientific">Thalassospira marina</name>
    <dbReference type="NCBI Taxonomy" id="2048283"/>
    <lineage>
        <taxon>Bacteria</taxon>
        <taxon>Pseudomonadati</taxon>
        <taxon>Pseudomonadota</taxon>
        <taxon>Alphaproteobacteria</taxon>
        <taxon>Rhodospirillales</taxon>
        <taxon>Thalassospiraceae</taxon>
        <taxon>Thalassospira</taxon>
    </lineage>
</organism>
<keyword evidence="1" id="KW-1133">Transmembrane helix</keyword>